<dbReference type="InterPro" id="IPR010016">
    <property type="entry name" value="PxpB"/>
</dbReference>
<name>A0ABQ3J0G9_9GAMM</name>
<feature type="domain" description="Carboxyltransferase" evidence="4">
    <location>
        <begin position="1"/>
        <end position="202"/>
    </location>
</feature>
<evidence type="ECO:0000313" key="6">
    <source>
        <dbReference type="Proteomes" id="UP000626370"/>
    </source>
</evidence>
<reference evidence="6" key="1">
    <citation type="journal article" date="2019" name="Int. J. Syst. Evol. Microbiol.">
        <title>The Global Catalogue of Microorganisms (GCM) 10K type strain sequencing project: providing services to taxonomists for standard genome sequencing and annotation.</title>
        <authorList>
            <consortium name="The Broad Institute Genomics Platform"/>
            <consortium name="The Broad Institute Genome Sequencing Center for Infectious Disease"/>
            <person name="Wu L."/>
            <person name="Ma J."/>
        </authorList>
    </citation>
    <scope>NUCLEOTIDE SEQUENCE [LARGE SCALE GENOMIC DNA]</scope>
    <source>
        <strain evidence="6">CGMCC 1.15922</strain>
    </source>
</reference>
<dbReference type="GO" id="GO:0016787">
    <property type="term" value="F:hydrolase activity"/>
    <property type="evidence" value="ECO:0007669"/>
    <property type="project" value="UniProtKB-KW"/>
</dbReference>
<dbReference type="RefSeq" id="WP_189379100.1">
    <property type="nucleotide sequence ID" value="NZ_BNAH01000013.1"/>
</dbReference>
<proteinExistence type="predicted"/>
<keyword evidence="1" id="KW-0547">Nucleotide-binding</keyword>
<keyword evidence="2 5" id="KW-0378">Hydrolase</keyword>
<dbReference type="Proteomes" id="UP000626370">
    <property type="component" value="Unassembled WGS sequence"/>
</dbReference>
<evidence type="ECO:0000313" key="5">
    <source>
        <dbReference type="EMBL" id="GHE98713.1"/>
    </source>
</evidence>
<dbReference type="SUPFAM" id="SSF50891">
    <property type="entry name" value="Cyclophilin-like"/>
    <property type="match status" value="1"/>
</dbReference>
<comment type="caution">
    <text evidence="5">The sequence shown here is derived from an EMBL/GenBank/DDBJ whole genome shotgun (WGS) entry which is preliminary data.</text>
</comment>
<accession>A0ABQ3J0G9</accession>
<dbReference type="PANTHER" id="PTHR34698:SF2">
    <property type="entry name" value="5-OXOPROLINASE SUBUNIT B"/>
    <property type="match status" value="1"/>
</dbReference>
<evidence type="ECO:0000259" key="4">
    <source>
        <dbReference type="SMART" id="SM00796"/>
    </source>
</evidence>
<organism evidence="5 6">
    <name type="scientific">Thalassotalea profundi</name>
    <dbReference type="NCBI Taxonomy" id="2036687"/>
    <lineage>
        <taxon>Bacteria</taxon>
        <taxon>Pseudomonadati</taxon>
        <taxon>Pseudomonadota</taxon>
        <taxon>Gammaproteobacteria</taxon>
        <taxon>Alteromonadales</taxon>
        <taxon>Colwelliaceae</taxon>
        <taxon>Thalassotalea</taxon>
    </lineage>
</organism>
<dbReference type="PANTHER" id="PTHR34698">
    <property type="entry name" value="5-OXOPROLINASE SUBUNIT B"/>
    <property type="match status" value="1"/>
</dbReference>
<dbReference type="NCBIfam" id="TIGR00370">
    <property type="entry name" value="5-oxoprolinase subunit PxpB"/>
    <property type="match status" value="1"/>
</dbReference>
<dbReference type="Gene3D" id="2.40.100.10">
    <property type="entry name" value="Cyclophilin-like"/>
    <property type="match status" value="1"/>
</dbReference>
<keyword evidence="3" id="KW-0067">ATP-binding</keyword>
<evidence type="ECO:0000256" key="2">
    <source>
        <dbReference type="ARBA" id="ARBA00022801"/>
    </source>
</evidence>
<gene>
    <name evidence="5" type="primary">ybgJ</name>
    <name evidence="5" type="ORF">GCM10011501_30340</name>
</gene>
<sequence length="225" mass="24647">MNIQVAGENALIIYFAEQASPYVAQQVKQAQVLIQRELKQLLVDFIPSYASLLVVYNIDKTDHHNVRALIRKCLMQLTDDIATVGKIVELPVFYGEDVGIDLKALAQQAKLSVKDVIDIHQSVEYRVYAIGFAPGFAYLGDVDSRIATPRLSTPRKKVPQGAVAIADKQTAIYPSESPGGWNIIGKSPTKMFDRNATETMPVAVGDIVKFNAITKAEFLALGGVL</sequence>
<dbReference type="Gene3D" id="3.30.1360.40">
    <property type="match status" value="1"/>
</dbReference>
<evidence type="ECO:0000256" key="1">
    <source>
        <dbReference type="ARBA" id="ARBA00022741"/>
    </source>
</evidence>
<dbReference type="SUPFAM" id="SSF160467">
    <property type="entry name" value="PH0987 N-terminal domain-like"/>
    <property type="match status" value="1"/>
</dbReference>
<evidence type="ECO:0000256" key="3">
    <source>
        <dbReference type="ARBA" id="ARBA00022840"/>
    </source>
</evidence>
<dbReference type="InterPro" id="IPR029000">
    <property type="entry name" value="Cyclophilin-like_dom_sf"/>
</dbReference>
<keyword evidence="6" id="KW-1185">Reference proteome</keyword>
<protein>
    <submittedName>
        <fullName evidence="5">Allophanate hydrolase</fullName>
    </submittedName>
</protein>
<dbReference type="SMART" id="SM00796">
    <property type="entry name" value="AHS1"/>
    <property type="match status" value="1"/>
</dbReference>
<dbReference type="EMBL" id="BNAH01000013">
    <property type="protein sequence ID" value="GHE98713.1"/>
    <property type="molecule type" value="Genomic_DNA"/>
</dbReference>
<dbReference type="InterPro" id="IPR003833">
    <property type="entry name" value="CT_C_D"/>
</dbReference>
<dbReference type="Pfam" id="PF02682">
    <property type="entry name" value="CT_C_D"/>
    <property type="match status" value="1"/>
</dbReference>